<accession>A0A5P8MA25</accession>
<dbReference type="EMBL" id="CP045143">
    <property type="protein sequence ID" value="QFR25055.1"/>
    <property type="molecule type" value="Genomic_DNA"/>
</dbReference>
<evidence type="ECO:0000313" key="2">
    <source>
        <dbReference type="EMBL" id="QFR25055.1"/>
    </source>
</evidence>
<feature type="region of interest" description="Disordered" evidence="1">
    <location>
        <begin position="37"/>
        <end position="61"/>
    </location>
</feature>
<protein>
    <submittedName>
        <fullName evidence="2">Uncharacterized protein</fullName>
    </submittedName>
</protein>
<proteinExistence type="predicted"/>
<organism evidence="2 3">
    <name type="scientific">Schleiferilactobacillus harbinensis</name>
    <dbReference type="NCBI Taxonomy" id="304207"/>
    <lineage>
        <taxon>Bacteria</taxon>
        <taxon>Bacillati</taxon>
        <taxon>Bacillota</taxon>
        <taxon>Bacilli</taxon>
        <taxon>Lactobacillales</taxon>
        <taxon>Lactobacillaceae</taxon>
        <taxon>Schleiferilactobacillus</taxon>
    </lineage>
</organism>
<dbReference type="Proteomes" id="UP000326779">
    <property type="component" value="Chromosome"/>
</dbReference>
<feature type="compositionally biased region" description="Basic and acidic residues" evidence="1">
    <location>
        <begin position="37"/>
        <end position="46"/>
    </location>
</feature>
<evidence type="ECO:0000256" key="1">
    <source>
        <dbReference type="SAM" id="MobiDB-lite"/>
    </source>
</evidence>
<dbReference type="KEGG" id="lhb:D1010_17615"/>
<name>A0A5P8MA25_9LACO</name>
<dbReference type="RefSeq" id="WP_152261694.1">
    <property type="nucleotide sequence ID" value="NZ_CP045143.1"/>
</dbReference>
<dbReference type="AlphaFoldDB" id="A0A5P8MA25"/>
<gene>
    <name evidence="2" type="ORF">D1010_17615</name>
</gene>
<sequence length="61" mass="7119">MNTPYGWEWPDYIEADARLDKYFKAQRDTVEQRDLLHAKPKQKDTKNPLSTAMLNGTGHVK</sequence>
<evidence type="ECO:0000313" key="3">
    <source>
        <dbReference type="Proteomes" id="UP000326779"/>
    </source>
</evidence>
<reference evidence="2 3" key="1">
    <citation type="submission" date="2019-10" db="EMBL/GenBank/DDBJ databases">
        <title>The completed genome of Lactobacillus harbinensis M1.</title>
        <authorList>
            <person name="Zheng Y."/>
        </authorList>
    </citation>
    <scope>NUCLEOTIDE SEQUENCE [LARGE SCALE GENOMIC DNA]</scope>
    <source>
        <strain evidence="2 3">M1</strain>
    </source>
</reference>